<evidence type="ECO:0000313" key="1">
    <source>
        <dbReference type="EMBL" id="AKH46896.1"/>
    </source>
</evidence>
<dbReference type="EMBL" id="KR029587">
    <property type="protein sequence ID" value="AKH46896.1"/>
    <property type="molecule type" value="Genomic_DNA"/>
</dbReference>
<reference evidence="1" key="1">
    <citation type="journal article" date="2015" name="Front. Microbiol.">
        <title>Combining genomic sequencing methods to explore viral diversity and reveal potential virus-host interactions.</title>
        <authorList>
            <person name="Chow C.E."/>
            <person name="Winget D.M."/>
            <person name="White R.A.III."/>
            <person name="Hallam S.J."/>
            <person name="Suttle C.A."/>
        </authorList>
    </citation>
    <scope>NUCLEOTIDE SEQUENCE</scope>
    <source>
        <strain evidence="1">Anoxic2_3</strain>
    </source>
</reference>
<accession>A0A0F7L7D5</accession>
<sequence>MNGKQTRSTWRLRPSLCPSALTHPTSGISGTRSSATLTVRSAWSGSTMKRRICSNTIRITTSARSSPCRLTTVRRVGLWCSSHLTLKPQKYSTTLLAASESTLASATTSTR</sequence>
<reference evidence="1" key="2">
    <citation type="submission" date="2015-03" db="EMBL/GenBank/DDBJ databases">
        <authorList>
            <person name="Chow C.-E.T."/>
            <person name="Winget D.M."/>
            <person name="White R.A.III."/>
            <person name="Hallam S.J."/>
            <person name="Suttle C.A."/>
        </authorList>
    </citation>
    <scope>NUCLEOTIDE SEQUENCE</scope>
    <source>
        <strain evidence="1">Anoxic2_3</strain>
    </source>
</reference>
<proteinExistence type="predicted"/>
<protein>
    <submittedName>
        <fullName evidence="1">Uncharacterized protein</fullName>
    </submittedName>
</protein>
<organism evidence="1">
    <name type="scientific">uncultured marine virus</name>
    <dbReference type="NCBI Taxonomy" id="186617"/>
    <lineage>
        <taxon>Viruses</taxon>
        <taxon>environmental samples</taxon>
    </lineage>
</organism>
<name>A0A0F7L7D5_9VIRU</name>